<name>A0A2S8GPY0_9BACT</name>
<feature type="transmembrane region" description="Helical" evidence="1">
    <location>
        <begin position="118"/>
        <end position="142"/>
    </location>
</feature>
<proteinExistence type="predicted"/>
<protein>
    <submittedName>
        <fullName evidence="2">Uncharacterized protein</fullName>
    </submittedName>
</protein>
<reference evidence="2 3" key="1">
    <citation type="submission" date="2018-02" db="EMBL/GenBank/DDBJ databases">
        <title>Comparative genomes isolates from brazilian mangrove.</title>
        <authorList>
            <person name="Araujo J.E."/>
            <person name="Taketani R.G."/>
            <person name="Silva M.C.P."/>
            <person name="Loureco M.V."/>
            <person name="Andreote F.D."/>
        </authorList>
    </citation>
    <scope>NUCLEOTIDE SEQUENCE [LARGE SCALE GENOMIC DNA]</scope>
    <source>
        <strain evidence="2 3">Nap-Phe MGV</strain>
    </source>
</reference>
<keyword evidence="1" id="KW-0472">Membrane</keyword>
<evidence type="ECO:0000313" key="3">
    <source>
        <dbReference type="Proteomes" id="UP000237819"/>
    </source>
</evidence>
<dbReference type="OrthoDB" id="292321at2"/>
<evidence type="ECO:0000313" key="2">
    <source>
        <dbReference type="EMBL" id="PQO46472.1"/>
    </source>
</evidence>
<dbReference type="Proteomes" id="UP000237819">
    <property type="component" value="Unassembled WGS sequence"/>
</dbReference>
<gene>
    <name evidence="2" type="ORF">C5Y93_08325</name>
</gene>
<accession>A0A2S8GPY0</accession>
<keyword evidence="1" id="KW-0812">Transmembrane</keyword>
<evidence type="ECO:0000256" key="1">
    <source>
        <dbReference type="SAM" id="Phobius"/>
    </source>
</evidence>
<organism evidence="2 3">
    <name type="scientific">Blastopirellula marina</name>
    <dbReference type="NCBI Taxonomy" id="124"/>
    <lineage>
        <taxon>Bacteria</taxon>
        <taxon>Pseudomonadati</taxon>
        <taxon>Planctomycetota</taxon>
        <taxon>Planctomycetia</taxon>
        <taxon>Pirellulales</taxon>
        <taxon>Pirellulaceae</taxon>
        <taxon>Blastopirellula</taxon>
    </lineage>
</organism>
<dbReference type="EMBL" id="PUHZ01000009">
    <property type="protein sequence ID" value="PQO46472.1"/>
    <property type="molecule type" value="Genomic_DNA"/>
</dbReference>
<keyword evidence="1" id="KW-1133">Transmembrane helix</keyword>
<dbReference type="RefSeq" id="WP_105334950.1">
    <property type="nucleotide sequence ID" value="NZ_PUHZ01000009.1"/>
</dbReference>
<feature type="transmembrane region" description="Helical" evidence="1">
    <location>
        <begin position="91"/>
        <end position="112"/>
    </location>
</feature>
<sequence>MSVHLLQREAVSWDTHSEESDLLLGNLPLEAEQVLGYRRLSQHQQAVRQLSSLKETLTSLDIRPFTQASVDKYKQRCEWIVTPMWGRVANVGFAIGFLAVLVAVPALIVSALVSWAGISFYLAAAALLGAVVGVSSLILGAVRLRERKWVMHELGSYAEAVPEFALQTALDIKRINPEVEFYVCSLEERRVVVDPFLVMRVKENGFHRDYYLEVWNESAFSGTREA</sequence>
<comment type="caution">
    <text evidence="2">The sequence shown here is derived from an EMBL/GenBank/DDBJ whole genome shotgun (WGS) entry which is preliminary data.</text>
</comment>
<dbReference type="AlphaFoldDB" id="A0A2S8GPY0"/>